<keyword evidence="3" id="KW-1185">Reference proteome</keyword>
<keyword evidence="1" id="KW-0812">Transmembrane</keyword>
<organism evidence="2 3">
    <name type="scientific">Clitoria ternatea</name>
    <name type="common">Butterfly pea</name>
    <dbReference type="NCBI Taxonomy" id="43366"/>
    <lineage>
        <taxon>Eukaryota</taxon>
        <taxon>Viridiplantae</taxon>
        <taxon>Streptophyta</taxon>
        <taxon>Embryophyta</taxon>
        <taxon>Tracheophyta</taxon>
        <taxon>Spermatophyta</taxon>
        <taxon>Magnoliopsida</taxon>
        <taxon>eudicotyledons</taxon>
        <taxon>Gunneridae</taxon>
        <taxon>Pentapetalae</taxon>
        <taxon>rosids</taxon>
        <taxon>fabids</taxon>
        <taxon>Fabales</taxon>
        <taxon>Fabaceae</taxon>
        <taxon>Papilionoideae</taxon>
        <taxon>50 kb inversion clade</taxon>
        <taxon>NPAAA clade</taxon>
        <taxon>indigoferoid/millettioid clade</taxon>
        <taxon>Phaseoleae</taxon>
        <taxon>Clitoria</taxon>
    </lineage>
</organism>
<protein>
    <submittedName>
        <fullName evidence="2">Uncharacterized protein</fullName>
    </submittedName>
</protein>
<keyword evidence="1" id="KW-0472">Membrane</keyword>
<proteinExistence type="predicted"/>
<feature type="transmembrane region" description="Helical" evidence="1">
    <location>
        <begin position="12"/>
        <end position="34"/>
    </location>
</feature>
<sequence>MSPFLYGQVPFTYACCIIVVVYIKSSVDIITFLFSRFSSPITPFSLPQYGLQFVLYLAQLVYQEEKHL</sequence>
<dbReference type="EMBL" id="JAYKXN010000006">
    <property type="protein sequence ID" value="KAK7279856.1"/>
    <property type="molecule type" value="Genomic_DNA"/>
</dbReference>
<comment type="caution">
    <text evidence="2">The sequence shown here is derived from an EMBL/GenBank/DDBJ whole genome shotgun (WGS) entry which is preliminary data.</text>
</comment>
<accession>A0AAN9FRL9</accession>
<keyword evidence="1" id="KW-1133">Transmembrane helix</keyword>
<dbReference type="AlphaFoldDB" id="A0AAN9FRL9"/>
<evidence type="ECO:0000256" key="1">
    <source>
        <dbReference type="SAM" id="Phobius"/>
    </source>
</evidence>
<dbReference type="Proteomes" id="UP001359559">
    <property type="component" value="Unassembled WGS sequence"/>
</dbReference>
<name>A0AAN9FRL9_CLITE</name>
<evidence type="ECO:0000313" key="2">
    <source>
        <dbReference type="EMBL" id="KAK7279856.1"/>
    </source>
</evidence>
<gene>
    <name evidence="2" type="ORF">RJT34_24915</name>
</gene>
<evidence type="ECO:0000313" key="3">
    <source>
        <dbReference type="Proteomes" id="UP001359559"/>
    </source>
</evidence>
<reference evidence="2 3" key="1">
    <citation type="submission" date="2024-01" db="EMBL/GenBank/DDBJ databases">
        <title>The genomes of 5 underutilized Papilionoideae crops provide insights into root nodulation and disease resistance.</title>
        <authorList>
            <person name="Yuan L."/>
        </authorList>
    </citation>
    <scope>NUCLEOTIDE SEQUENCE [LARGE SCALE GENOMIC DNA]</scope>
    <source>
        <strain evidence="2">LY-2023</strain>
        <tissue evidence="2">Leaf</tissue>
    </source>
</reference>